<gene>
    <name evidence="1" type="ORF">NGRA_2134</name>
</gene>
<evidence type="ECO:0000313" key="1">
    <source>
        <dbReference type="EMBL" id="KAF9762266.1"/>
    </source>
</evidence>
<protein>
    <submittedName>
        <fullName evidence="1">Uncharacterized protein</fullName>
    </submittedName>
</protein>
<organism evidence="1 2">
    <name type="scientific">Nosema granulosis</name>
    <dbReference type="NCBI Taxonomy" id="83296"/>
    <lineage>
        <taxon>Eukaryota</taxon>
        <taxon>Fungi</taxon>
        <taxon>Fungi incertae sedis</taxon>
        <taxon>Microsporidia</taxon>
        <taxon>Nosematidae</taxon>
        <taxon>Nosema</taxon>
    </lineage>
</organism>
<dbReference type="Proteomes" id="UP000740883">
    <property type="component" value="Unassembled WGS sequence"/>
</dbReference>
<name>A0A9P6KYG1_9MICR</name>
<dbReference type="OrthoDB" id="2196015at2759"/>
<comment type="caution">
    <text evidence="1">The sequence shown here is derived from an EMBL/GenBank/DDBJ whole genome shotgun (WGS) entry which is preliminary data.</text>
</comment>
<reference evidence="1 2" key="1">
    <citation type="journal article" date="2020" name="Genome Biol. Evol.">
        <title>Comparative genomics of strictly vertically transmitted, feminizing microsporidia endosymbionts of amphipod crustaceans.</title>
        <authorList>
            <person name="Cormier A."/>
            <person name="Chebbi M.A."/>
            <person name="Giraud I."/>
            <person name="Wattier R."/>
            <person name="Teixeira M."/>
            <person name="Gilbert C."/>
            <person name="Rigaud T."/>
            <person name="Cordaux R."/>
        </authorList>
    </citation>
    <scope>NUCLEOTIDE SEQUENCE [LARGE SCALE GENOMIC DNA]</scope>
    <source>
        <strain evidence="1 2">Ou3-Ou53</strain>
    </source>
</reference>
<keyword evidence="2" id="KW-1185">Reference proteome</keyword>
<dbReference type="EMBL" id="SBJO01000194">
    <property type="protein sequence ID" value="KAF9762266.1"/>
    <property type="molecule type" value="Genomic_DNA"/>
</dbReference>
<proteinExistence type="predicted"/>
<evidence type="ECO:0000313" key="2">
    <source>
        <dbReference type="Proteomes" id="UP000740883"/>
    </source>
</evidence>
<sequence>MEKYIFQKFTIENKILLSPDSMDILKKNIKNKTDIDEIVYKYKEVENSSTINIESLRNVIKKFYAHEEIINFKIIPWVYKREQPSGRYNFIKSKIDEPVRQIHELDQNEADIFGIIYKNKKNIFVIEDESGVIELDFGNVDCFIVDFVFLILRGRKEGEVFVVNEVKYPSWTQKDFKSTNSISNGTVSDFTKTILFFYGNFSGDINFENSEVFLMCPENKFVREEAKHRGINIVDIDEYSVGNPIFINVNNKNMVVYCNELFKSKEEGRFFGKQHIKSFIKTYISQYDINPFNKPHMYIETIPDAFIVFQKSYSCLETVQNVFFISVPQYRDDCIYLEYMAEVDLFVFKKIKK</sequence>
<dbReference type="AlphaFoldDB" id="A0A9P6KYG1"/>
<accession>A0A9P6KYG1</accession>